<dbReference type="SMART" id="SM00271">
    <property type="entry name" value="DnaJ"/>
    <property type="match status" value="1"/>
</dbReference>
<dbReference type="Pfam" id="PF23302">
    <property type="entry name" value="HTH_DNAJC9"/>
    <property type="match status" value="1"/>
</dbReference>
<protein>
    <recommendedName>
        <fullName evidence="2">J domain-containing protein</fullName>
    </recommendedName>
</protein>
<sequence>MSLGSSYGVDVHSSTTCETAGAICSDIATAARHIASPSFFPVQNTTSDPSTHFLSSPQPRERFSSTYPVHSTTMARERGTKAPNRNVYDETDTFIDPEDEEDTFDPSSPPSIDPYATLQLEKDASHDQVKSAYRRAALLHHPDKALPADKEAAHAKFQEIAFAYAILSDEKRRSRYDRTGSTEEILEGEGEDGEFNWTDFFREQYAEVVTEEKIEEFGEQYKESEEERGDVLKAYTKCAGDMERVYQFVMLSEADEDEERFQRIIKAGIEAGEVEAFEKFTGEEEGRRERRVEQSRKRRIKEAKEAEKVGREMEEDLDKVGKRKGGKKDAGMGDLAALIQKRQAGRAENFFEGLEARYAPKGKKGGKRAEPADEPSEEAFAKNRSSKRVKR</sequence>
<dbReference type="GO" id="GO:0005634">
    <property type="term" value="C:nucleus"/>
    <property type="evidence" value="ECO:0007669"/>
    <property type="project" value="TreeGrafter"/>
</dbReference>
<feature type="region of interest" description="Disordered" evidence="1">
    <location>
        <begin position="42"/>
        <end position="65"/>
    </location>
</feature>
<dbReference type="PRINTS" id="PR00625">
    <property type="entry name" value="JDOMAIN"/>
</dbReference>
<gene>
    <name evidence="3" type="ORF">LTR09_004874</name>
</gene>
<keyword evidence="4" id="KW-1185">Reference proteome</keyword>
<dbReference type="EMBL" id="JAWDJX010000013">
    <property type="protein sequence ID" value="KAK3054096.1"/>
    <property type="molecule type" value="Genomic_DNA"/>
</dbReference>
<dbReference type="InterPro" id="IPR052594">
    <property type="entry name" value="J_domain-containing_protein"/>
</dbReference>
<name>A0AAJ0DHL5_9PEZI</name>
<dbReference type="Gene3D" id="1.10.287.110">
    <property type="entry name" value="DnaJ domain"/>
    <property type="match status" value="1"/>
</dbReference>
<dbReference type="AlphaFoldDB" id="A0AAJ0DHL5"/>
<feature type="region of interest" description="Disordered" evidence="1">
    <location>
        <begin position="282"/>
        <end position="334"/>
    </location>
</feature>
<evidence type="ECO:0000313" key="3">
    <source>
        <dbReference type="EMBL" id="KAK3054096.1"/>
    </source>
</evidence>
<dbReference type="InterPro" id="IPR018253">
    <property type="entry name" value="DnaJ_domain_CS"/>
</dbReference>
<dbReference type="InterPro" id="IPR036869">
    <property type="entry name" value="J_dom_sf"/>
</dbReference>
<dbReference type="CDD" id="cd06257">
    <property type="entry name" value="DnaJ"/>
    <property type="match status" value="1"/>
</dbReference>
<feature type="compositionally biased region" description="Basic and acidic residues" evidence="1">
    <location>
        <begin position="302"/>
        <end position="312"/>
    </location>
</feature>
<feature type="compositionally biased region" description="Basic and acidic residues" evidence="1">
    <location>
        <begin position="282"/>
        <end position="295"/>
    </location>
</feature>
<evidence type="ECO:0000313" key="4">
    <source>
        <dbReference type="Proteomes" id="UP001271007"/>
    </source>
</evidence>
<dbReference type="FunFam" id="1.10.287.110:FF:000110">
    <property type="entry name" value="DnaJ domain protein (AFU_orthologue AFUA_2G13210)"/>
    <property type="match status" value="1"/>
</dbReference>
<organism evidence="3 4">
    <name type="scientific">Extremus antarcticus</name>
    <dbReference type="NCBI Taxonomy" id="702011"/>
    <lineage>
        <taxon>Eukaryota</taxon>
        <taxon>Fungi</taxon>
        <taxon>Dikarya</taxon>
        <taxon>Ascomycota</taxon>
        <taxon>Pezizomycotina</taxon>
        <taxon>Dothideomycetes</taxon>
        <taxon>Dothideomycetidae</taxon>
        <taxon>Mycosphaerellales</taxon>
        <taxon>Extremaceae</taxon>
        <taxon>Extremus</taxon>
    </lineage>
</organism>
<dbReference type="GO" id="GO:0005737">
    <property type="term" value="C:cytoplasm"/>
    <property type="evidence" value="ECO:0007669"/>
    <property type="project" value="TreeGrafter"/>
</dbReference>
<comment type="caution">
    <text evidence="3">The sequence shown here is derived from an EMBL/GenBank/DDBJ whole genome shotgun (WGS) entry which is preliminary data.</text>
</comment>
<dbReference type="InterPro" id="IPR001623">
    <property type="entry name" value="DnaJ_domain"/>
</dbReference>
<dbReference type="PANTHER" id="PTHR44144:SF1">
    <property type="entry name" value="DNAJ HOMOLOG SUBFAMILY C MEMBER 9"/>
    <property type="match status" value="1"/>
</dbReference>
<feature type="region of interest" description="Disordered" evidence="1">
    <location>
        <begin position="355"/>
        <end position="391"/>
    </location>
</feature>
<dbReference type="SUPFAM" id="SSF46565">
    <property type="entry name" value="Chaperone J-domain"/>
    <property type="match status" value="1"/>
</dbReference>
<dbReference type="InterPro" id="IPR056453">
    <property type="entry name" value="HTH_DNAJC9"/>
</dbReference>
<dbReference type="Proteomes" id="UP001271007">
    <property type="component" value="Unassembled WGS sequence"/>
</dbReference>
<dbReference type="Pfam" id="PF00226">
    <property type="entry name" value="DnaJ"/>
    <property type="match status" value="1"/>
</dbReference>
<reference evidence="3" key="1">
    <citation type="submission" date="2023-04" db="EMBL/GenBank/DDBJ databases">
        <title>Black Yeasts Isolated from many extreme environments.</title>
        <authorList>
            <person name="Coleine C."/>
            <person name="Stajich J.E."/>
            <person name="Selbmann L."/>
        </authorList>
    </citation>
    <scope>NUCLEOTIDE SEQUENCE</scope>
    <source>
        <strain evidence="3">CCFEE 5312</strain>
    </source>
</reference>
<evidence type="ECO:0000256" key="1">
    <source>
        <dbReference type="SAM" id="MobiDB-lite"/>
    </source>
</evidence>
<dbReference type="PANTHER" id="PTHR44144">
    <property type="entry name" value="DNAJ HOMOLOG SUBFAMILY C MEMBER 9"/>
    <property type="match status" value="1"/>
</dbReference>
<proteinExistence type="predicted"/>
<dbReference type="PROSITE" id="PS00636">
    <property type="entry name" value="DNAJ_1"/>
    <property type="match status" value="1"/>
</dbReference>
<dbReference type="PROSITE" id="PS50076">
    <property type="entry name" value="DNAJ_2"/>
    <property type="match status" value="1"/>
</dbReference>
<evidence type="ECO:0000259" key="2">
    <source>
        <dbReference type="PROSITE" id="PS50076"/>
    </source>
</evidence>
<feature type="domain" description="J" evidence="2">
    <location>
        <begin position="113"/>
        <end position="180"/>
    </location>
</feature>
<dbReference type="GO" id="GO:0031072">
    <property type="term" value="F:heat shock protein binding"/>
    <property type="evidence" value="ECO:0007669"/>
    <property type="project" value="TreeGrafter"/>
</dbReference>
<accession>A0AAJ0DHL5</accession>